<accession>A0AAE1L3T4</accession>
<name>A0AAE1L3T4_PETCI</name>
<sequence length="122" mass="13442">MLCGTEVDVLRDTECSTVVVRKGLVPSENMTGETCLVKVANSTVECYPLARVTIKSTYYTGTTKAVCMDAPVYDVMVGNIPGATELQNPLEDLAFTDDVETREASLRAKEEKPRKKKILFTM</sequence>
<organism evidence="1 2">
    <name type="scientific">Petrolisthes cinctipes</name>
    <name type="common">Flat porcelain crab</name>
    <dbReference type="NCBI Taxonomy" id="88211"/>
    <lineage>
        <taxon>Eukaryota</taxon>
        <taxon>Metazoa</taxon>
        <taxon>Ecdysozoa</taxon>
        <taxon>Arthropoda</taxon>
        <taxon>Crustacea</taxon>
        <taxon>Multicrustacea</taxon>
        <taxon>Malacostraca</taxon>
        <taxon>Eumalacostraca</taxon>
        <taxon>Eucarida</taxon>
        <taxon>Decapoda</taxon>
        <taxon>Pleocyemata</taxon>
        <taxon>Anomura</taxon>
        <taxon>Galatheoidea</taxon>
        <taxon>Porcellanidae</taxon>
        <taxon>Petrolisthes</taxon>
    </lineage>
</organism>
<dbReference type="EMBL" id="JAWQEG010000094">
    <property type="protein sequence ID" value="KAK3894713.1"/>
    <property type="molecule type" value="Genomic_DNA"/>
</dbReference>
<dbReference type="Proteomes" id="UP001286313">
    <property type="component" value="Unassembled WGS sequence"/>
</dbReference>
<comment type="caution">
    <text evidence="1">The sequence shown here is derived from an EMBL/GenBank/DDBJ whole genome shotgun (WGS) entry which is preliminary data.</text>
</comment>
<keyword evidence="2" id="KW-1185">Reference proteome</keyword>
<dbReference type="PANTHER" id="PTHR46888:SF1">
    <property type="entry name" value="RIBONUCLEASE H"/>
    <property type="match status" value="1"/>
</dbReference>
<protein>
    <submittedName>
        <fullName evidence="1">Uncharacterized protein</fullName>
    </submittedName>
</protein>
<dbReference type="AlphaFoldDB" id="A0AAE1L3T4"/>
<evidence type="ECO:0000313" key="1">
    <source>
        <dbReference type="EMBL" id="KAK3894713.1"/>
    </source>
</evidence>
<dbReference type="PANTHER" id="PTHR46888">
    <property type="entry name" value="ZINC KNUCKLE DOMAINCONTAINING PROTEIN-RELATED"/>
    <property type="match status" value="1"/>
</dbReference>
<evidence type="ECO:0000313" key="2">
    <source>
        <dbReference type="Proteomes" id="UP001286313"/>
    </source>
</evidence>
<reference evidence="1" key="1">
    <citation type="submission" date="2023-10" db="EMBL/GenBank/DDBJ databases">
        <title>Genome assemblies of two species of porcelain crab, Petrolisthes cinctipes and Petrolisthes manimaculis (Anomura: Porcellanidae).</title>
        <authorList>
            <person name="Angst P."/>
        </authorList>
    </citation>
    <scope>NUCLEOTIDE SEQUENCE</scope>
    <source>
        <strain evidence="1">PB745_01</strain>
        <tissue evidence="1">Gill</tissue>
    </source>
</reference>
<proteinExistence type="predicted"/>
<gene>
    <name evidence="1" type="ORF">Pcinc_001524</name>
</gene>